<evidence type="ECO:0000313" key="6">
    <source>
        <dbReference type="EMBL" id="KEA61834.1"/>
    </source>
</evidence>
<dbReference type="CDD" id="cd07067">
    <property type="entry name" value="HP_PGM_like"/>
    <property type="match status" value="1"/>
</dbReference>
<name>A0A081FTH9_9GAMM</name>
<dbReference type="InterPro" id="IPR000086">
    <property type="entry name" value="NUDIX_hydrolase_dom"/>
</dbReference>
<dbReference type="EMBL" id="JMQN01000059">
    <property type="protein sequence ID" value="KEA61834.1"/>
    <property type="molecule type" value="Genomic_DNA"/>
</dbReference>
<gene>
    <name evidence="6" type="ORF">ADIMK_3981</name>
</gene>
<feature type="domain" description="Nudix hydrolase" evidence="5">
    <location>
        <begin position="186"/>
        <end position="314"/>
    </location>
</feature>
<dbReference type="PROSITE" id="PS51462">
    <property type="entry name" value="NUDIX"/>
    <property type="match status" value="1"/>
</dbReference>
<evidence type="ECO:0000256" key="4">
    <source>
        <dbReference type="ARBA" id="ARBA00022842"/>
    </source>
</evidence>
<reference evidence="6 7" key="1">
    <citation type="submission" date="2014-04" db="EMBL/GenBank/DDBJ databases">
        <title>Marinobacterium kochiensis sp. nov., isolated from sediment sample collected from Kochi backwaters in Kerala, India.</title>
        <authorList>
            <person name="Singh A."/>
            <person name="Pinnaka A.K."/>
        </authorList>
    </citation>
    <scope>NUCLEOTIDE SEQUENCE [LARGE SCALE GENOMIC DNA]</scope>
    <source>
        <strain evidence="6 7">AK27</strain>
    </source>
</reference>
<dbReference type="SMART" id="SM00855">
    <property type="entry name" value="PGAM"/>
    <property type="match status" value="1"/>
</dbReference>
<sequence length="325" mass="36176">MFELLLLRHGEAKDEPAVPDIERPLKGKGKRGAQRLGVWMHEHSVGPEVVIASPAERARTTAEKCIKAMGRSAENIRIDSRLYGADAKTLLDIAIENTSYTNRLMLVGHNPALARLIELLLPYSAIPNRAPLLPAGTLVRIGLPENRAMPLRGQGKLLSWTEPGSLPKLFPFRADGALEQRKRPAYYYSQSAVIPYRFIDGEVQMLLITSSSGRWWGVPKGIVEPGLSEQDSAAKEAMEEAGVLGDVHPTRMGHYLHEKWGATCDVSVYAMRVDSILPGSEWDEDHRIRRWTTPDQSIDSIKSTGLKTIVQELPAFLKQEGLWQD</sequence>
<dbReference type="Pfam" id="PF00293">
    <property type="entry name" value="NUDIX"/>
    <property type="match status" value="1"/>
</dbReference>
<dbReference type="GO" id="GO:0016462">
    <property type="term" value="F:pyrophosphatase activity"/>
    <property type="evidence" value="ECO:0007669"/>
    <property type="project" value="InterPro"/>
</dbReference>
<dbReference type="InterPro" id="IPR047198">
    <property type="entry name" value="DDP-like_NUDIX"/>
</dbReference>
<dbReference type="eggNOG" id="COG2062">
    <property type="taxonomic scope" value="Bacteria"/>
</dbReference>
<dbReference type="GO" id="GO:0005737">
    <property type="term" value="C:cytoplasm"/>
    <property type="evidence" value="ECO:0007669"/>
    <property type="project" value="TreeGrafter"/>
</dbReference>
<dbReference type="AlphaFoldDB" id="A0A081FTH9"/>
<keyword evidence="2" id="KW-0479">Metal-binding</keyword>
<dbReference type="GO" id="GO:0046872">
    <property type="term" value="F:metal ion binding"/>
    <property type="evidence" value="ECO:0007669"/>
    <property type="project" value="UniProtKB-KW"/>
</dbReference>
<organism evidence="6 7">
    <name type="scientific">Marinobacterium lacunae</name>
    <dbReference type="NCBI Taxonomy" id="1232683"/>
    <lineage>
        <taxon>Bacteria</taxon>
        <taxon>Pseudomonadati</taxon>
        <taxon>Pseudomonadota</taxon>
        <taxon>Gammaproteobacteria</taxon>
        <taxon>Oceanospirillales</taxon>
        <taxon>Oceanospirillaceae</taxon>
        <taxon>Marinobacterium</taxon>
    </lineage>
</organism>
<dbReference type="PANTHER" id="PTHR12629">
    <property type="entry name" value="DIPHOSPHOINOSITOL POLYPHOSPHATE PHOSPHOHYDROLASE"/>
    <property type="match status" value="1"/>
</dbReference>
<dbReference type="InterPro" id="IPR013078">
    <property type="entry name" value="His_Pase_superF_clade-1"/>
</dbReference>
<comment type="caution">
    <text evidence="6">The sequence shown here is derived from an EMBL/GenBank/DDBJ whole genome shotgun (WGS) entry which is preliminary data.</text>
</comment>
<dbReference type="STRING" id="1232683.ADIMK_3981"/>
<evidence type="ECO:0000256" key="2">
    <source>
        <dbReference type="ARBA" id="ARBA00022723"/>
    </source>
</evidence>
<dbReference type="InterPro" id="IPR029033">
    <property type="entry name" value="His_PPase_superfam"/>
</dbReference>
<dbReference type="SUPFAM" id="SSF55811">
    <property type="entry name" value="Nudix"/>
    <property type="match status" value="1"/>
</dbReference>
<dbReference type="RefSeq" id="WP_051693166.1">
    <property type="nucleotide sequence ID" value="NZ_JMQN01000059.1"/>
</dbReference>
<dbReference type="InterPro" id="IPR015797">
    <property type="entry name" value="NUDIX_hydrolase-like_dom_sf"/>
</dbReference>
<proteinExistence type="predicted"/>
<keyword evidence="7" id="KW-1185">Reference proteome</keyword>
<evidence type="ECO:0000256" key="3">
    <source>
        <dbReference type="ARBA" id="ARBA00022801"/>
    </source>
</evidence>
<protein>
    <submittedName>
        <fullName evidence="6">NUDIX hydrolase</fullName>
    </submittedName>
</protein>
<keyword evidence="4" id="KW-0460">Magnesium</keyword>
<dbReference type="Gene3D" id="3.90.79.10">
    <property type="entry name" value="Nucleoside Triphosphate Pyrophosphohydrolase"/>
    <property type="match status" value="1"/>
</dbReference>
<accession>A0A081FTH9</accession>
<dbReference type="PATRIC" id="fig|1232683.4.peg.3917"/>
<evidence type="ECO:0000256" key="1">
    <source>
        <dbReference type="ARBA" id="ARBA00001946"/>
    </source>
</evidence>
<dbReference type="Proteomes" id="UP000028252">
    <property type="component" value="Unassembled WGS sequence"/>
</dbReference>
<dbReference type="CDD" id="cd04666">
    <property type="entry name" value="NUDIX_DIPP2_like_Nudt4"/>
    <property type="match status" value="1"/>
</dbReference>
<dbReference type="Gene3D" id="3.40.50.1240">
    <property type="entry name" value="Phosphoglycerate mutase-like"/>
    <property type="match status" value="1"/>
</dbReference>
<dbReference type="Pfam" id="PF00300">
    <property type="entry name" value="His_Phos_1"/>
    <property type="match status" value="1"/>
</dbReference>
<evidence type="ECO:0000313" key="7">
    <source>
        <dbReference type="Proteomes" id="UP000028252"/>
    </source>
</evidence>
<dbReference type="eggNOG" id="COG0494">
    <property type="taxonomic scope" value="Bacteria"/>
</dbReference>
<dbReference type="PANTHER" id="PTHR12629:SF0">
    <property type="entry name" value="DIPHOSPHOINOSITOL-POLYPHOSPHATE DIPHOSPHATASE"/>
    <property type="match status" value="1"/>
</dbReference>
<evidence type="ECO:0000259" key="5">
    <source>
        <dbReference type="PROSITE" id="PS51462"/>
    </source>
</evidence>
<comment type="cofactor">
    <cofactor evidence="1">
        <name>Mg(2+)</name>
        <dbReference type="ChEBI" id="CHEBI:18420"/>
    </cofactor>
</comment>
<keyword evidence="3 6" id="KW-0378">Hydrolase</keyword>
<dbReference type="SUPFAM" id="SSF53254">
    <property type="entry name" value="Phosphoglycerate mutase-like"/>
    <property type="match status" value="1"/>
</dbReference>